<name>G0EEU7_PYRF1</name>
<comment type="similarity">
    <text evidence="11">Belongs to the CDP-archaeol synthase family.</text>
</comment>
<dbReference type="AlphaFoldDB" id="G0EEU7"/>
<organism evidence="12 13">
    <name type="scientific">Pyrolobus fumarii (strain DSM 11204 / 1A)</name>
    <dbReference type="NCBI Taxonomy" id="694429"/>
    <lineage>
        <taxon>Archaea</taxon>
        <taxon>Thermoproteota</taxon>
        <taxon>Thermoprotei</taxon>
        <taxon>Desulfurococcales</taxon>
        <taxon>Pyrodictiaceae</taxon>
        <taxon>Pyrolobus</taxon>
    </lineage>
</organism>
<gene>
    <name evidence="11" type="primary">carS</name>
    <name evidence="12" type="ordered locus">Pyrfu_0189</name>
</gene>
<dbReference type="eggNOG" id="arCOG04106">
    <property type="taxonomic scope" value="Archaea"/>
</dbReference>
<evidence type="ECO:0000256" key="9">
    <source>
        <dbReference type="ARBA" id="ARBA00023209"/>
    </source>
</evidence>
<accession>G0EEU7</accession>
<evidence type="ECO:0000313" key="13">
    <source>
        <dbReference type="Proteomes" id="UP000001037"/>
    </source>
</evidence>
<keyword evidence="1 11" id="KW-1003">Cell membrane</keyword>
<keyword evidence="8 11" id="KW-0472">Membrane</keyword>
<dbReference type="GeneID" id="11139826"/>
<evidence type="ECO:0000256" key="10">
    <source>
        <dbReference type="ARBA" id="ARBA00023264"/>
    </source>
</evidence>
<evidence type="ECO:0000256" key="5">
    <source>
        <dbReference type="ARBA" id="ARBA00022842"/>
    </source>
</evidence>
<keyword evidence="6 11" id="KW-1133">Transmembrane helix</keyword>
<keyword evidence="9 11" id="KW-0594">Phospholipid biosynthesis</keyword>
<comment type="cofactor">
    <cofactor evidence="11">
        <name>Mg(2+)</name>
        <dbReference type="ChEBI" id="CHEBI:18420"/>
    </cofactor>
</comment>
<dbReference type="GO" id="GO:0005886">
    <property type="term" value="C:plasma membrane"/>
    <property type="evidence" value="ECO:0007669"/>
    <property type="project" value="UniProtKB-SubCell"/>
</dbReference>
<keyword evidence="7 11" id="KW-0443">Lipid metabolism</keyword>
<dbReference type="InterPro" id="IPR002726">
    <property type="entry name" value="CarS_archaea"/>
</dbReference>
<evidence type="ECO:0000256" key="4">
    <source>
        <dbReference type="ARBA" id="ARBA00022692"/>
    </source>
</evidence>
<reference evidence="12 13" key="1">
    <citation type="journal article" date="2011" name="Stand. Genomic Sci.">
        <title>Complete genome sequence of the hyperthermophilic chemolithoautotroph Pyrolobus fumarii type strain (1A).</title>
        <authorList>
            <person name="Anderson I."/>
            <person name="Goker M."/>
            <person name="Nolan M."/>
            <person name="Lucas S."/>
            <person name="Hammon N."/>
            <person name="Deshpande S."/>
            <person name="Cheng J.F."/>
            <person name="Tapia R."/>
            <person name="Han C."/>
            <person name="Goodwin L."/>
            <person name="Pitluck S."/>
            <person name="Huntemann M."/>
            <person name="Liolios K."/>
            <person name="Ivanova N."/>
            <person name="Pagani I."/>
            <person name="Mavromatis K."/>
            <person name="Ovchinikova G."/>
            <person name="Pati A."/>
            <person name="Chen A."/>
            <person name="Palaniappan K."/>
            <person name="Land M."/>
            <person name="Hauser L."/>
            <person name="Brambilla E.M."/>
            <person name="Huber H."/>
            <person name="Yasawong M."/>
            <person name="Rohde M."/>
            <person name="Spring S."/>
            <person name="Abt B."/>
            <person name="Sikorski J."/>
            <person name="Wirth R."/>
            <person name="Detter J.C."/>
            <person name="Woyke T."/>
            <person name="Bristow J."/>
            <person name="Eisen J.A."/>
            <person name="Markowitz V."/>
            <person name="Hugenholtz P."/>
            <person name="Kyrpides N.C."/>
            <person name="Klenk H.P."/>
            <person name="Lapidus A."/>
        </authorList>
    </citation>
    <scope>NUCLEOTIDE SEQUENCE [LARGE SCALE GENOMIC DNA]</scope>
    <source>
        <strain evidence="13">DSM 11204 / 1A</strain>
    </source>
</reference>
<dbReference type="PANTHER" id="PTHR39650:SF1">
    <property type="entry name" value="CDP-ARCHAEOL SYNTHASE"/>
    <property type="match status" value="1"/>
</dbReference>
<dbReference type="RefSeq" id="WP_014025738.1">
    <property type="nucleotide sequence ID" value="NC_015931.1"/>
</dbReference>
<keyword evidence="2 11" id="KW-0444">Lipid biosynthesis</keyword>
<protein>
    <recommendedName>
        <fullName evidence="11">CDP-archaeol synthase</fullName>
        <ecNumber evidence="11">2.7.7.67</ecNumber>
    </recommendedName>
    <alternativeName>
        <fullName evidence="11">CDP-2,3-bis-(O-geranylgeranyl)-sn-glycerol synthase</fullName>
    </alternativeName>
</protein>
<evidence type="ECO:0000313" key="12">
    <source>
        <dbReference type="EMBL" id="AEM38061.1"/>
    </source>
</evidence>
<keyword evidence="4 11" id="KW-0812">Transmembrane</keyword>
<dbReference type="InterPro" id="IPR032690">
    <property type="entry name" value="CarS"/>
</dbReference>
<dbReference type="EMBL" id="CP002838">
    <property type="protein sequence ID" value="AEM38061.1"/>
    <property type="molecule type" value="Genomic_DNA"/>
</dbReference>
<feature type="transmembrane region" description="Helical" evidence="11">
    <location>
        <begin position="49"/>
        <end position="70"/>
    </location>
</feature>
<dbReference type="UniPathway" id="UPA00940"/>
<evidence type="ECO:0000256" key="7">
    <source>
        <dbReference type="ARBA" id="ARBA00023098"/>
    </source>
</evidence>
<feature type="transmembrane region" description="Helical" evidence="11">
    <location>
        <begin position="109"/>
        <end position="128"/>
    </location>
</feature>
<proteinExistence type="inferred from homology"/>
<evidence type="ECO:0000256" key="8">
    <source>
        <dbReference type="ARBA" id="ARBA00023136"/>
    </source>
</evidence>
<evidence type="ECO:0000256" key="1">
    <source>
        <dbReference type="ARBA" id="ARBA00022475"/>
    </source>
</evidence>
<sequence>MLAEASVFIAIYVPALVANGSATLISRGHPIDMGLRLPDGRRVLGDGKTVEGFTLAMLYATSIAFTFALLLNNPLIAYYGVIAGLGALIGDMVGSFTKRRLGLERGAHAPILDQLDFIIGAYLLTIMAGYKPNLIMAIAFAVMVYMLHRITNIVAYRLGIKSVPW</sequence>
<comment type="catalytic activity">
    <reaction evidence="11">
        <text>2,3-bis-O-(geranylgeranyl)-sn-glycerol 1-phosphate + CTP + H(+) = CDP-2,3-bis-O-(geranylgeranyl)-sn-glycerol + diphosphate</text>
        <dbReference type="Rhea" id="RHEA:25690"/>
        <dbReference type="ChEBI" id="CHEBI:15378"/>
        <dbReference type="ChEBI" id="CHEBI:33019"/>
        <dbReference type="ChEBI" id="CHEBI:37563"/>
        <dbReference type="ChEBI" id="CHEBI:58837"/>
        <dbReference type="ChEBI" id="CHEBI:58838"/>
        <dbReference type="EC" id="2.7.7.67"/>
    </reaction>
</comment>
<dbReference type="SMR" id="G0EEU7"/>
<evidence type="ECO:0000256" key="3">
    <source>
        <dbReference type="ARBA" id="ARBA00022679"/>
    </source>
</evidence>
<feature type="transmembrane region" description="Helical" evidence="11">
    <location>
        <begin position="6"/>
        <end position="28"/>
    </location>
</feature>
<dbReference type="GO" id="GO:0046474">
    <property type="term" value="P:glycerophospholipid biosynthetic process"/>
    <property type="evidence" value="ECO:0007669"/>
    <property type="project" value="UniProtKB-UniRule"/>
</dbReference>
<evidence type="ECO:0000256" key="11">
    <source>
        <dbReference type="HAMAP-Rule" id="MF_01117"/>
    </source>
</evidence>
<dbReference type="NCBIfam" id="NF003114">
    <property type="entry name" value="PRK04032.1"/>
    <property type="match status" value="1"/>
</dbReference>
<dbReference type="STRING" id="694429.Pyrfu_0189"/>
<dbReference type="PANTHER" id="PTHR39650">
    <property type="entry name" value="CDP-ARCHAEOL SYNTHASE"/>
    <property type="match status" value="1"/>
</dbReference>
<keyword evidence="13" id="KW-1185">Reference proteome</keyword>
<keyword evidence="10 11" id="KW-1208">Phospholipid metabolism</keyword>
<dbReference type="Proteomes" id="UP000001037">
    <property type="component" value="Chromosome"/>
</dbReference>
<evidence type="ECO:0000256" key="2">
    <source>
        <dbReference type="ARBA" id="ARBA00022516"/>
    </source>
</evidence>
<dbReference type="GO" id="GO:0043338">
    <property type="term" value="F:CDP-2,3-bis-(O-geranylgeranyl)-sn-glycerol synthase activity"/>
    <property type="evidence" value="ECO:0007669"/>
    <property type="project" value="UniProtKB-EC"/>
</dbReference>
<dbReference type="OrthoDB" id="45383at2157"/>
<dbReference type="KEGG" id="pfm:Pyrfu_0189"/>
<evidence type="ECO:0000256" key="6">
    <source>
        <dbReference type="ARBA" id="ARBA00022989"/>
    </source>
</evidence>
<comment type="pathway">
    <text evidence="11">Membrane lipid metabolism; glycerophospholipid metabolism.</text>
</comment>
<feature type="transmembrane region" description="Helical" evidence="11">
    <location>
        <begin position="76"/>
        <end position="97"/>
    </location>
</feature>
<dbReference type="HOGENOM" id="CLU_105710_0_0_2"/>
<comment type="function">
    <text evidence="11">Catalyzes the formation of CDP-2,3-bis-(O-geranylgeranyl)-sn-glycerol (CDP-archaeol) from 2,3-bis-(O-geranylgeranyl)-sn-glycerol 1-phosphate (DGGGP) and CTP. This reaction is the third ether-bond-formation step in the biosynthesis of archaeal membrane lipids.</text>
</comment>
<dbReference type="Pfam" id="PF01864">
    <property type="entry name" value="CarS-like"/>
    <property type="match status" value="1"/>
</dbReference>
<keyword evidence="3 11" id="KW-0808">Transferase</keyword>
<dbReference type="HAMAP" id="MF_01117">
    <property type="entry name" value="CDP_archaeol_synth"/>
    <property type="match status" value="1"/>
</dbReference>
<comment type="subcellular location">
    <subcellularLocation>
        <location evidence="11">Cell membrane</location>
        <topology evidence="11">Multi-pass membrane protein</topology>
    </subcellularLocation>
</comment>
<keyword evidence="5 11" id="KW-0460">Magnesium</keyword>
<dbReference type="InParanoid" id="G0EEU7"/>
<dbReference type="EC" id="2.7.7.67" evidence="11"/>